<accession>A0A1M5V786</accession>
<evidence type="ECO:0000313" key="1">
    <source>
        <dbReference type="EMBL" id="SHH71132.1"/>
    </source>
</evidence>
<evidence type="ECO:0000313" key="2">
    <source>
        <dbReference type="Proteomes" id="UP000183967"/>
    </source>
</evidence>
<dbReference type="RefSeq" id="WP_159430407.1">
    <property type="nucleotide sequence ID" value="NZ_FQXO01000051.1"/>
</dbReference>
<name>A0A1M5V786_9FIRM</name>
<dbReference type="OrthoDB" id="9924666at2"/>
<dbReference type="EMBL" id="FQXO01000051">
    <property type="protein sequence ID" value="SHH71132.1"/>
    <property type="molecule type" value="Genomic_DNA"/>
</dbReference>
<gene>
    <name evidence="1" type="ORF">SAMN02745135_01784</name>
</gene>
<dbReference type="Proteomes" id="UP000183967">
    <property type="component" value="Unassembled WGS sequence"/>
</dbReference>
<protein>
    <submittedName>
        <fullName evidence="1">Uncharacterized protein</fullName>
    </submittedName>
</protein>
<reference evidence="2" key="1">
    <citation type="submission" date="2016-11" db="EMBL/GenBank/DDBJ databases">
        <authorList>
            <person name="Varghese N."/>
            <person name="Submissions S."/>
        </authorList>
    </citation>
    <scope>NUCLEOTIDE SEQUENCE [LARGE SCALE GENOMIC DNA]</scope>
    <source>
        <strain evidence="2">DSM 13643</strain>
    </source>
</reference>
<dbReference type="AlphaFoldDB" id="A0A1M5V786"/>
<keyword evidence="2" id="KW-1185">Reference proteome</keyword>
<organism evidence="1 2">
    <name type="scientific">Caloranaerobacter azorensis DSM 13643</name>
    <dbReference type="NCBI Taxonomy" id="1121264"/>
    <lineage>
        <taxon>Bacteria</taxon>
        <taxon>Bacillati</taxon>
        <taxon>Bacillota</taxon>
        <taxon>Tissierellia</taxon>
        <taxon>Tissierellales</taxon>
        <taxon>Thermohalobacteraceae</taxon>
        <taxon>Caloranaerobacter</taxon>
    </lineage>
</organism>
<sequence length="53" mass="6445">MIKNILKYYEELDSRSIFKENIGERELRYQENEACSDDIVLKSKFFKKVNQIK</sequence>
<proteinExistence type="predicted"/>